<protein>
    <submittedName>
        <fullName evidence="1">Uncharacterized protein</fullName>
    </submittedName>
</protein>
<dbReference type="RefSeq" id="WP_188365289.1">
    <property type="nucleotide sequence ID" value="NZ_BAABJF010000001.1"/>
</dbReference>
<organism evidence="1 2">
    <name type="scientific">Marinicella pacifica</name>
    <dbReference type="NCBI Taxonomy" id="1171543"/>
    <lineage>
        <taxon>Bacteria</taxon>
        <taxon>Pseudomonadati</taxon>
        <taxon>Pseudomonadota</taxon>
        <taxon>Gammaproteobacteria</taxon>
        <taxon>Lysobacterales</taxon>
        <taxon>Marinicellaceae</taxon>
        <taxon>Marinicella</taxon>
    </lineage>
</organism>
<keyword evidence="2" id="KW-1185">Reference proteome</keyword>
<gene>
    <name evidence="1" type="ORF">GCM10011365_16870</name>
</gene>
<dbReference type="EMBL" id="BMEO01000006">
    <property type="protein sequence ID" value="GGF96179.1"/>
    <property type="molecule type" value="Genomic_DNA"/>
</dbReference>
<evidence type="ECO:0000313" key="2">
    <source>
        <dbReference type="Proteomes" id="UP000605253"/>
    </source>
</evidence>
<dbReference type="Proteomes" id="UP000605253">
    <property type="component" value="Unassembled WGS sequence"/>
</dbReference>
<accession>A0A917CT03</accession>
<evidence type="ECO:0000313" key="1">
    <source>
        <dbReference type="EMBL" id="GGF96179.1"/>
    </source>
</evidence>
<reference evidence="1" key="1">
    <citation type="journal article" date="2014" name="Int. J. Syst. Evol. Microbiol.">
        <title>Complete genome sequence of Corynebacterium casei LMG S-19264T (=DSM 44701T), isolated from a smear-ripened cheese.</title>
        <authorList>
            <consortium name="US DOE Joint Genome Institute (JGI-PGF)"/>
            <person name="Walter F."/>
            <person name="Albersmeier A."/>
            <person name="Kalinowski J."/>
            <person name="Ruckert C."/>
        </authorList>
    </citation>
    <scope>NUCLEOTIDE SEQUENCE</scope>
    <source>
        <strain evidence="1">CGMCC 1.12181</strain>
    </source>
</reference>
<reference evidence="1" key="2">
    <citation type="submission" date="2020-09" db="EMBL/GenBank/DDBJ databases">
        <authorList>
            <person name="Sun Q."/>
            <person name="Zhou Y."/>
        </authorList>
    </citation>
    <scope>NUCLEOTIDE SEQUENCE</scope>
    <source>
        <strain evidence="1">CGMCC 1.12181</strain>
    </source>
</reference>
<name>A0A917CT03_9GAMM</name>
<comment type="caution">
    <text evidence="1">The sequence shown here is derived from an EMBL/GenBank/DDBJ whole genome shotgun (WGS) entry which is preliminary data.</text>
</comment>
<sequence>MSELSDKALQKIGRNVVNLSKIEGMLKLFLSRVNFQCPIIELKETLEAKKKKYETMTLGQVSQHYFKTYNFNADPIHEYPENSSESWISFSYDTETDSLESQKKDFEFLVEQRNKLIHELLIDFNPISDNNCRSLINSLDEQNEQIKIQYKYLQEKLFILHKSIKQWLLNQLKDINGKTLDEVLRQ</sequence>
<dbReference type="AlphaFoldDB" id="A0A917CT03"/>
<proteinExistence type="predicted"/>